<dbReference type="Pfam" id="PF13903">
    <property type="entry name" value="Claudin_2"/>
    <property type="match status" value="1"/>
</dbReference>
<dbReference type="EMBL" id="HACG01012548">
    <property type="protein sequence ID" value="CEK59413.1"/>
    <property type="molecule type" value="Transcribed_RNA"/>
</dbReference>
<sequence>MSCCSVLGLVFLVVTNLAIIIAFATPYWVEYRGQINQGLWAYCQSDSCTWVFEDQYKAFSRTTIDVNSAWWIATLALMCFGLFLALFALLLATIALCCDCRGCNASHAIGGLLLLTFLSLGVAATVFGVCANKYYNVETEMTFTTGKRFGWSFWLDAGAAGLALVTSFIYVIEGRGKSA</sequence>
<evidence type="ECO:0000256" key="1">
    <source>
        <dbReference type="ARBA" id="ARBA00004141"/>
    </source>
</evidence>
<keyword evidence="4 5" id="KW-0472">Membrane</keyword>
<evidence type="ECO:0000256" key="4">
    <source>
        <dbReference type="ARBA" id="ARBA00023136"/>
    </source>
</evidence>
<evidence type="ECO:0000256" key="5">
    <source>
        <dbReference type="SAM" id="Phobius"/>
    </source>
</evidence>
<keyword evidence="3 5" id="KW-1133">Transmembrane helix</keyword>
<organism evidence="6">
    <name type="scientific">Arion vulgaris</name>
    <dbReference type="NCBI Taxonomy" id="1028688"/>
    <lineage>
        <taxon>Eukaryota</taxon>
        <taxon>Metazoa</taxon>
        <taxon>Spiralia</taxon>
        <taxon>Lophotrochozoa</taxon>
        <taxon>Mollusca</taxon>
        <taxon>Gastropoda</taxon>
        <taxon>Heterobranchia</taxon>
        <taxon>Euthyneura</taxon>
        <taxon>Panpulmonata</taxon>
        <taxon>Eupulmonata</taxon>
        <taxon>Stylommatophora</taxon>
        <taxon>Helicina</taxon>
        <taxon>Arionoidea</taxon>
        <taxon>Arionidae</taxon>
        <taxon>Arion</taxon>
    </lineage>
</organism>
<keyword evidence="2 5" id="KW-0812">Transmembrane</keyword>
<evidence type="ECO:0000313" key="7">
    <source>
        <dbReference type="EMBL" id="CEK59414.1"/>
    </source>
</evidence>
<dbReference type="AlphaFoldDB" id="A0A0B6YT57"/>
<dbReference type="PANTHER" id="PTHR21284:SF12">
    <property type="entry name" value="EG:80H7.2 PROTEIN"/>
    <property type="match status" value="1"/>
</dbReference>
<feature type="transmembrane region" description="Helical" evidence="5">
    <location>
        <begin position="69"/>
        <end position="96"/>
    </location>
</feature>
<accession>A0A0B6YT57</accession>
<evidence type="ECO:0000256" key="3">
    <source>
        <dbReference type="ARBA" id="ARBA00022989"/>
    </source>
</evidence>
<feature type="transmembrane region" description="Helical" evidence="5">
    <location>
        <begin position="7"/>
        <end position="29"/>
    </location>
</feature>
<name>A0A0B6YT57_9EUPU</name>
<dbReference type="EMBL" id="HACG01012549">
    <property type="protein sequence ID" value="CEK59414.1"/>
    <property type="molecule type" value="Transcribed_RNA"/>
</dbReference>
<comment type="subcellular location">
    <subcellularLocation>
        <location evidence="1">Membrane</location>
        <topology evidence="1">Multi-pass membrane protein</topology>
    </subcellularLocation>
</comment>
<evidence type="ECO:0000313" key="6">
    <source>
        <dbReference type="EMBL" id="CEK59413.1"/>
    </source>
</evidence>
<dbReference type="PANTHER" id="PTHR21284">
    <property type="entry name" value="EG:80H7.2 PROTEIN"/>
    <property type="match status" value="1"/>
</dbReference>
<feature type="transmembrane region" description="Helical" evidence="5">
    <location>
        <begin position="149"/>
        <end position="172"/>
    </location>
</feature>
<dbReference type="InterPro" id="IPR004031">
    <property type="entry name" value="PMP22/EMP/MP20/Claudin"/>
</dbReference>
<proteinExistence type="predicted"/>
<dbReference type="Gene3D" id="1.20.140.150">
    <property type="match status" value="1"/>
</dbReference>
<evidence type="ECO:0000256" key="2">
    <source>
        <dbReference type="ARBA" id="ARBA00022692"/>
    </source>
</evidence>
<feature type="transmembrane region" description="Helical" evidence="5">
    <location>
        <begin position="108"/>
        <end position="129"/>
    </location>
</feature>
<protein>
    <submittedName>
        <fullName evidence="6">Uncharacterized protein</fullName>
    </submittedName>
</protein>
<dbReference type="GO" id="GO:0016020">
    <property type="term" value="C:membrane"/>
    <property type="evidence" value="ECO:0007669"/>
    <property type="project" value="UniProtKB-SubCell"/>
</dbReference>
<reference evidence="6" key="1">
    <citation type="submission" date="2014-12" db="EMBL/GenBank/DDBJ databases">
        <title>Insight into the proteome of Arion vulgaris.</title>
        <authorList>
            <person name="Aradska J."/>
            <person name="Bulat T."/>
            <person name="Smidak R."/>
            <person name="Sarate P."/>
            <person name="Gangsoo J."/>
            <person name="Sialana F."/>
            <person name="Bilban M."/>
            <person name="Lubec G."/>
        </authorList>
    </citation>
    <scope>NUCLEOTIDE SEQUENCE</scope>
    <source>
        <tissue evidence="6">Skin</tissue>
    </source>
</reference>
<gene>
    <name evidence="6" type="primary">ORF36256</name>
    <name evidence="7" type="synonym">ORF36257</name>
</gene>